<reference evidence="9 10" key="1">
    <citation type="journal article" date="2019" name="J. Gen. Appl. Microbiol.">
        <title>Aerobic degradation of cis-dichloroethene by the marine bacterium Marinobacter salsuginis strain 5N-3.</title>
        <authorList>
            <person name="Inoue Y."/>
            <person name="Fukunaga Y."/>
            <person name="Katsumata H."/>
            <person name="Ohji S."/>
            <person name="Hosoyama A."/>
            <person name="Mori K."/>
            <person name="Ando K."/>
        </authorList>
    </citation>
    <scope>NUCLEOTIDE SEQUENCE [LARGE SCALE GENOMIC DNA]</scope>
    <source>
        <strain evidence="9 10">NBRC 109114</strain>
    </source>
</reference>
<feature type="transmembrane region" description="Helical" evidence="6">
    <location>
        <begin position="167"/>
        <end position="189"/>
    </location>
</feature>
<evidence type="ECO:0000313" key="9">
    <source>
        <dbReference type="EMBL" id="GBO87868.1"/>
    </source>
</evidence>
<evidence type="ECO:0000313" key="10">
    <source>
        <dbReference type="Proteomes" id="UP000387223"/>
    </source>
</evidence>
<accession>A0A5M3PY79</accession>
<comment type="subcellular location">
    <subcellularLocation>
        <location evidence="1">Endomembrane system</location>
        <topology evidence="1">Multi-pass membrane protein</topology>
    </subcellularLocation>
    <subcellularLocation>
        <location evidence="5">Membrane</location>
        <topology evidence="5">Multi-pass membrane protein</topology>
    </subcellularLocation>
</comment>
<evidence type="ECO:0000256" key="6">
    <source>
        <dbReference type="SAM" id="Phobius"/>
    </source>
</evidence>
<comment type="caution">
    <text evidence="9">The sequence shown here is derived from an EMBL/GenBank/DDBJ whole genome shotgun (WGS) entry which is preliminary data.</text>
</comment>
<feature type="transmembrane region" description="Helical" evidence="6">
    <location>
        <begin position="611"/>
        <end position="630"/>
    </location>
</feature>
<dbReference type="GO" id="GO:0008137">
    <property type="term" value="F:NADH dehydrogenase (ubiquinone) activity"/>
    <property type="evidence" value="ECO:0007669"/>
    <property type="project" value="InterPro"/>
</dbReference>
<dbReference type="GO" id="GO:0012505">
    <property type="term" value="C:endomembrane system"/>
    <property type="evidence" value="ECO:0007669"/>
    <property type="project" value="UniProtKB-SubCell"/>
</dbReference>
<dbReference type="EMBL" id="BGZI01000007">
    <property type="protein sequence ID" value="GBO87868.1"/>
    <property type="molecule type" value="Genomic_DNA"/>
</dbReference>
<evidence type="ECO:0000259" key="8">
    <source>
        <dbReference type="Pfam" id="PF00662"/>
    </source>
</evidence>
<keyword evidence="4 6" id="KW-0472">Membrane</keyword>
<dbReference type="GO" id="GO:0016020">
    <property type="term" value="C:membrane"/>
    <property type="evidence" value="ECO:0007669"/>
    <property type="project" value="UniProtKB-SubCell"/>
</dbReference>
<proteinExistence type="predicted"/>
<evidence type="ECO:0000256" key="3">
    <source>
        <dbReference type="ARBA" id="ARBA00022989"/>
    </source>
</evidence>
<evidence type="ECO:0000256" key="5">
    <source>
        <dbReference type="RuleBase" id="RU000320"/>
    </source>
</evidence>
<dbReference type="Proteomes" id="UP000387223">
    <property type="component" value="Unassembled WGS sequence"/>
</dbReference>
<feature type="transmembrane region" description="Helical" evidence="6">
    <location>
        <begin position="463"/>
        <end position="485"/>
    </location>
</feature>
<evidence type="ECO:0000256" key="4">
    <source>
        <dbReference type="ARBA" id="ARBA00023136"/>
    </source>
</evidence>
<sequence length="632" mass="64593">MSAVLLPTLPPLIAALAVLVLRRGSPALALSGATLSLVGSLWLLARVAGGQADTLLLPGLPEMPLRLVAGPLTALLAVVVATVGTFVLIYAVGYMKRESGQARFYAVMSLFLAAMQALVLAGDWVLLLAAWEVIGLCSYLLIGFWFERPEAANAAGRAFLYTRSADLGLYVAAFMLIGSAGSSEIGASLEAGDSASTAAGLLLLLAAMGKSAQVPLQDWLMRAMAGPTPVSALLHSATLVAAGAILLIRTAPLLTPEALFAVGLVGGITTVAAGVIALAERDLKRLLAASTASQYGLMLIAVGAGVPLAALLHLLAHAAIKSTLFLAAGDFQHVRESTGFDQLKGVGRARPWAFAGFALAALALAGIPPLSGFFSKDAVIAAALSGQGAVWLGSLALAGTLLTGAYMARALRVLWQGSVVTRPVAGTGWMRAGVWGLAIPAAGLGLAFGPLETMLDLPAPETAGIGVILSGLVAALVGLALGWLVPAKRLLGPVHQWAASGLVVAGGLTAWIAQPVMAVARACERLEGLFYQAALRIGRGSLIIARGGDRLEQRLYGIVLGAGRVSLAVANLVRVGDERRIDGLIFALVAGVRAMGARARILQSGLIHHSLAISAGATAVILAILLLASLSF</sequence>
<feature type="transmembrane region" description="Helical" evidence="6">
    <location>
        <begin position="104"/>
        <end position="122"/>
    </location>
</feature>
<dbReference type="RefSeq" id="WP_136629423.1">
    <property type="nucleotide sequence ID" value="NZ_BGZI01000007.1"/>
</dbReference>
<dbReference type="Pfam" id="PF00361">
    <property type="entry name" value="Proton_antipo_M"/>
    <property type="match status" value="1"/>
</dbReference>
<keyword evidence="3 6" id="KW-1133">Transmembrane helix</keyword>
<dbReference type="InterPro" id="IPR001516">
    <property type="entry name" value="Proton_antipo_N"/>
</dbReference>
<evidence type="ECO:0000259" key="7">
    <source>
        <dbReference type="Pfam" id="PF00361"/>
    </source>
</evidence>
<dbReference type="PANTHER" id="PTHR42829:SF2">
    <property type="entry name" value="NADH-UBIQUINONE OXIDOREDUCTASE CHAIN 5"/>
    <property type="match status" value="1"/>
</dbReference>
<feature type="transmembrane region" description="Helical" evidence="6">
    <location>
        <begin position="68"/>
        <end position="92"/>
    </location>
</feature>
<evidence type="ECO:0008006" key="11">
    <source>
        <dbReference type="Google" id="ProtNLM"/>
    </source>
</evidence>
<dbReference type="InterPro" id="IPR003945">
    <property type="entry name" value="NU5C-like"/>
</dbReference>
<organism evidence="9 10">
    <name type="scientific">Marinobacter salsuginis</name>
    <dbReference type="NCBI Taxonomy" id="418719"/>
    <lineage>
        <taxon>Bacteria</taxon>
        <taxon>Pseudomonadati</taxon>
        <taxon>Pseudomonadota</taxon>
        <taxon>Gammaproteobacteria</taxon>
        <taxon>Pseudomonadales</taxon>
        <taxon>Marinobacteraceae</taxon>
        <taxon>Marinobacter</taxon>
    </lineage>
</organism>
<feature type="transmembrane region" description="Helical" evidence="6">
    <location>
        <begin position="352"/>
        <end position="370"/>
    </location>
</feature>
<feature type="domain" description="NADH:quinone oxidoreductase/Mrp antiporter transmembrane" evidence="7">
    <location>
        <begin position="121"/>
        <end position="390"/>
    </location>
</feature>
<dbReference type="AlphaFoldDB" id="A0A5M3PY79"/>
<feature type="transmembrane region" description="Helical" evidence="6">
    <location>
        <begin position="432"/>
        <end position="451"/>
    </location>
</feature>
<keyword evidence="2 5" id="KW-0812">Transmembrane</keyword>
<evidence type="ECO:0000256" key="1">
    <source>
        <dbReference type="ARBA" id="ARBA00004127"/>
    </source>
</evidence>
<dbReference type="InterPro" id="IPR001750">
    <property type="entry name" value="ND/Mrp_TM"/>
</dbReference>
<feature type="transmembrane region" description="Helical" evidence="6">
    <location>
        <begin position="128"/>
        <end position="146"/>
    </location>
</feature>
<dbReference type="GO" id="GO:0015990">
    <property type="term" value="P:electron transport coupled proton transport"/>
    <property type="evidence" value="ECO:0007669"/>
    <property type="project" value="TreeGrafter"/>
</dbReference>
<feature type="domain" description="NADH-Ubiquinone oxidoreductase (complex I) chain 5 N-terminal" evidence="8">
    <location>
        <begin position="66"/>
        <end position="105"/>
    </location>
</feature>
<feature type="transmembrane region" description="Helical" evidence="6">
    <location>
        <begin position="232"/>
        <end position="252"/>
    </location>
</feature>
<feature type="transmembrane region" description="Helical" evidence="6">
    <location>
        <begin position="390"/>
        <end position="411"/>
    </location>
</feature>
<feature type="transmembrane region" description="Helical" evidence="6">
    <location>
        <begin position="258"/>
        <end position="279"/>
    </location>
</feature>
<name>A0A5M3PY79_9GAMM</name>
<dbReference type="GO" id="GO:0003954">
    <property type="term" value="F:NADH dehydrogenase activity"/>
    <property type="evidence" value="ECO:0007669"/>
    <property type="project" value="TreeGrafter"/>
</dbReference>
<dbReference type="Gene3D" id="1.20.5.2700">
    <property type="match status" value="1"/>
</dbReference>
<dbReference type="PANTHER" id="PTHR42829">
    <property type="entry name" value="NADH-UBIQUINONE OXIDOREDUCTASE CHAIN 5"/>
    <property type="match status" value="1"/>
</dbReference>
<gene>
    <name evidence="9" type="ORF">MSSD14B_15360</name>
</gene>
<dbReference type="PRINTS" id="PR01434">
    <property type="entry name" value="NADHDHGNASE5"/>
</dbReference>
<dbReference type="GO" id="GO:0042773">
    <property type="term" value="P:ATP synthesis coupled electron transport"/>
    <property type="evidence" value="ECO:0007669"/>
    <property type="project" value="InterPro"/>
</dbReference>
<evidence type="ECO:0000256" key="2">
    <source>
        <dbReference type="ARBA" id="ARBA00022692"/>
    </source>
</evidence>
<protein>
    <recommendedName>
        <fullName evidence="11">NADH-quinone oxidoreductase subunit L</fullName>
    </recommendedName>
</protein>
<dbReference type="Pfam" id="PF00662">
    <property type="entry name" value="Proton_antipo_N"/>
    <property type="match status" value="1"/>
</dbReference>